<keyword evidence="5" id="KW-0633">Potassium transport</keyword>
<dbReference type="GO" id="GO:1902600">
    <property type="term" value="P:proton transmembrane transport"/>
    <property type="evidence" value="ECO:0007669"/>
    <property type="project" value="InterPro"/>
</dbReference>
<dbReference type="PANTHER" id="PTHR32468:SF86">
    <property type="entry name" value="OS11G0123600 PROTEIN"/>
    <property type="match status" value="1"/>
</dbReference>
<name>A0A2I0A6J5_9ASPA</name>
<feature type="transmembrane region" description="Helical" evidence="12">
    <location>
        <begin position="327"/>
        <end position="346"/>
    </location>
</feature>
<dbReference type="GO" id="GO:0012505">
    <property type="term" value="C:endomembrane system"/>
    <property type="evidence" value="ECO:0007669"/>
    <property type="project" value="TreeGrafter"/>
</dbReference>
<evidence type="ECO:0000256" key="3">
    <source>
        <dbReference type="ARBA" id="ARBA00004141"/>
    </source>
</evidence>
<feature type="transmembrane region" description="Helical" evidence="12">
    <location>
        <begin position="174"/>
        <end position="195"/>
    </location>
</feature>
<dbReference type="Pfam" id="PF00999">
    <property type="entry name" value="Na_H_Exchanger"/>
    <property type="match status" value="1"/>
</dbReference>
<proteinExistence type="inferred from homology"/>
<evidence type="ECO:0000256" key="8">
    <source>
        <dbReference type="ARBA" id="ARBA00022989"/>
    </source>
</evidence>
<evidence type="ECO:0000256" key="1">
    <source>
        <dbReference type="ARBA" id="ARBA00003198"/>
    </source>
</evidence>
<keyword evidence="7" id="KW-0630">Potassium</keyword>
<dbReference type="EMBL" id="KZ452014">
    <property type="protein sequence ID" value="PKA51169.1"/>
    <property type="molecule type" value="Genomic_DNA"/>
</dbReference>
<feature type="transmembrane region" description="Helical" evidence="12">
    <location>
        <begin position="277"/>
        <end position="307"/>
    </location>
</feature>
<feature type="transmembrane region" description="Helical" evidence="12">
    <location>
        <begin position="74"/>
        <end position="92"/>
    </location>
</feature>
<gene>
    <name evidence="14" type="primary">CHX15</name>
    <name evidence="14" type="ORF">AXF42_Ash010609</name>
</gene>
<evidence type="ECO:0000256" key="5">
    <source>
        <dbReference type="ARBA" id="ARBA00022538"/>
    </source>
</evidence>
<keyword evidence="15" id="KW-1185">Reference proteome</keyword>
<dbReference type="GO" id="GO:0009941">
    <property type="term" value="C:chloroplast envelope"/>
    <property type="evidence" value="ECO:0007669"/>
    <property type="project" value="UniProtKB-SubCell"/>
</dbReference>
<evidence type="ECO:0000256" key="12">
    <source>
        <dbReference type="SAM" id="Phobius"/>
    </source>
</evidence>
<dbReference type="OrthoDB" id="2687058at2759"/>
<evidence type="ECO:0000256" key="10">
    <source>
        <dbReference type="ARBA" id="ARBA00023136"/>
    </source>
</evidence>
<feature type="transmembrane region" description="Helical" evidence="12">
    <location>
        <begin position="207"/>
        <end position="227"/>
    </location>
</feature>
<comment type="subcellular location">
    <subcellularLocation>
        <location evidence="3">Membrane</location>
        <topology evidence="3">Multi-pass membrane protein</topology>
    </subcellularLocation>
    <subcellularLocation>
        <location evidence="2">Plastid</location>
        <location evidence="2">Chloroplast envelope</location>
    </subcellularLocation>
</comment>
<dbReference type="GO" id="GO:0016020">
    <property type="term" value="C:membrane"/>
    <property type="evidence" value="ECO:0007669"/>
    <property type="project" value="UniProtKB-SubCell"/>
</dbReference>
<feature type="transmembrane region" description="Helical" evidence="12">
    <location>
        <begin position="141"/>
        <end position="162"/>
    </location>
</feature>
<reference evidence="14 15" key="1">
    <citation type="journal article" date="2017" name="Nature">
        <title>The Apostasia genome and the evolution of orchids.</title>
        <authorList>
            <person name="Zhang G.Q."/>
            <person name="Liu K.W."/>
            <person name="Li Z."/>
            <person name="Lohaus R."/>
            <person name="Hsiao Y.Y."/>
            <person name="Niu S.C."/>
            <person name="Wang J.Y."/>
            <person name="Lin Y.C."/>
            <person name="Xu Q."/>
            <person name="Chen L.J."/>
            <person name="Yoshida K."/>
            <person name="Fujiwara S."/>
            <person name="Wang Z.W."/>
            <person name="Zhang Y.Q."/>
            <person name="Mitsuda N."/>
            <person name="Wang M."/>
            <person name="Liu G.H."/>
            <person name="Pecoraro L."/>
            <person name="Huang H.X."/>
            <person name="Xiao X.J."/>
            <person name="Lin M."/>
            <person name="Wu X.Y."/>
            <person name="Wu W.L."/>
            <person name="Chen Y.Y."/>
            <person name="Chang S.B."/>
            <person name="Sakamoto S."/>
            <person name="Ohme-Takagi M."/>
            <person name="Yagi M."/>
            <person name="Zeng S.J."/>
            <person name="Shen C.Y."/>
            <person name="Yeh C.M."/>
            <person name="Luo Y.B."/>
            <person name="Tsai W.C."/>
            <person name="Van de Peer Y."/>
            <person name="Liu Z.J."/>
        </authorList>
    </citation>
    <scope>NUCLEOTIDE SEQUENCE [LARGE SCALE GENOMIC DNA]</scope>
    <source>
        <strain evidence="15">cv. Shenzhen</strain>
        <tissue evidence="14">Stem</tissue>
    </source>
</reference>
<evidence type="ECO:0000256" key="7">
    <source>
        <dbReference type="ARBA" id="ARBA00022958"/>
    </source>
</evidence>
<keyword evidence="9" id="KW-0406">Ion transport</keyword>
<protein>
    <submittedName>
        <fullName evidence="14">Cation/H(+) antiporter 15</fullName>
    </submittedName>
</protein>
<feature type="transmembrane region" description="Helical" evidence="12">
    <location>
        <begin position="112"/>
        <end position="129"/>
    </location>
</feature>
<evidence type="ECO:0000259" key="13">
    <source>
        <dbReference type="Pfam" id="PF00999"/>
    </source>
</evidence>
<dbReference type="GO" id="GO:0006813">
    <property type="term" value="P:potassium ion transport"/>
    <property type="evidence" value="ECO:0007669"/>
    <property type="project" value="UniProtKB-KW"/>
</dbReference>
<keyword evidence="8 12" id="KW-1133">Transmembrane helix</keyword>
<dbReference type="PANTHER" id="PTHR32468">
    <property type="entry name" value="CATION/H + ANTIPORTER"/>
    <property type="match status" value="1"/>
</dbReference>
<evidence type="ECO:0000256" key="2">
    <source>
        <dbReference type="ARBA" id="ARBA00004119"/>
    </source>
</evidence>
<keyword evidence="10 12" id="KW-0472">Membrane</keyword>
<feature type="domain" description="Cation/H+ exchanger transmembrane" evidence="13">
    <location>
        <begin position="62"/>
        <end position="413"/>
    </location>
</feature>
<organism evidence="14 15">
    <name type="scientific">Apostasia shenzhenica</name>
    <dbReference type="NCBI Taxonomy" id="1088818"/>
    <lineage>
        <taxon>Eukaryota</taxon>
        <taxon>Viridiplantae</taxon>
        <taxon>Streptophyta</taxon>
        <taxon>Embryophyta</taxon>
        <taxon>Tracheophyta</taxon>
        <taxon>Spermatophyta</taxon>
        <taxon>Magnoliopsida</taxon>
        <taxon>Liliopsida</taxon>
        <taxon>Asparagales</taxon>
        <taxon>Orchidaceae</taxon>
        <taxon>Apostasioideae</taxon>
        <taxon>Apostasia</taxon>
    </lineage>
</organism>
<feature type="transmembrane region" description="Helical" evidence="12">
    <location>
        <begin position="43"/>
        <end position="62"/>
    </location>
</feature>
<evidence type="ECO:0000256" key="4">
    <source>
        <dbReference type="ARBA" id="ARBA00022448"/>
    </source>
</evidence>
<evidence type="ECO:0000313" key="15">
    <source>
        <dbReference type="Proteomes" id="UP000236161"/>
    </source>
</evidence>
<dbReference type="InterPro" id="IPR050794">
    <property type="entry name" value="CPA2_transporter"/>
</dbReference>
<keyword evidence="4" id="KW-0813">Transport</keyword>
<dbReference type="AlphaFoldDB" id="A0A2I0A6J5"/>
<evidence type="ECO:0000256" key="11">
    <source>
        <dbReference type="ARBA" id="ARBA00038341"/>
    </source>
</evidence>
<comment type="similarity">
    <text evidence="11">Belongs to the monovalent cation:proton antiporter 2 (CPA2) transporter (TC 2.A.37) family. CHX (TC 2.A.37.4) subfamily.</text>
</comment>
<evidence type="ECO:0000256" key="6">
    <source>
        <dbReference type="ARBA" id="ARBA00022692"/>
    </source>
</evidence>
<evidence type="ECO:0000313" key="14">
    <source>
        <dbReference type="EMBL" id="PKA51169.1"/>
    </source>
</evidence>
<keyword evidence="6 12" id="KW-0812">Transmembrane</keyword>
<accession>A0A2I0A6J5</accession>
<feature type="transmembrane region" description="Helical" evidence="12">
    <location>
        <begin position="392"/>
        <end position="409"/>
    </location>
</feature>
<dbReference type="GO" id="GO:0015297">
    <property type="term" value="F:antiporter activity"/>
    <property type="evidence" value="ECO:0007669"/>
    <property type="project" value="InterPro"/>
</dbReference>
<dbReference type="InterPro" id="IPR038770">
    <property type="entry name" value="Na+/solute_symporter_sf"/>
</dbReference>
<feature type="transmembrane region" description="Helical" evidence="12">
    <location>
        <begin position="358"/>
        <end position="380"/>
    </location>
</feature>
<dbReference type="GO" id="GO:0006885">
    <property type="term" value="P:regulation of pH"/>
    <property type="evidence" value="ECO:0007669"/>
    <property type="project" value="TreeGrafter"/>
</dbReference>
<sequence>MEYAVQLFERGREGNASSTPLVCYASTMVSVNGIFQDDNLLDYTFPLFIFQVMIILLTNRITAAILRPLRQPRYISEILGGFILGPTVMGRIPNFATTVFPYRSLVVLESMSYLGLVFFIFIVGIEIEIDVVRRVGRRSVLVTAACLIGPAIIGTIAGITLHGRLQAGTDRGSFVTFLCCVFSVTAFSVLARILGELKLVASDVGRLALSSSMITDGVAWVLLVYSIALSQSRGNAASAFWAVMSGGVFSVFVFAVVRPASRWVMKRTPEGEEVAELYVCVMLVGAMVAALMADVIGTHAIFGAFVYGLAVPNGPLGELLIEKIGDFIEGLLLPLFFAISGFRTNLQNIVDYGAAGILLLVVTAAAATKVAGGVAAAFYMDLPLHDGISLGLLMNTKGLVELIILNIGWDKKVRIYCMQFSFSFVVSFYEKKILGSTAHLLIAESYTYE</sequence>
<dbReference type="Proteomes" id="UP000236161">
    <property type="component" value="Unassembled WGS sequence"/>
</dbReference>
<dbReference type="InterPro" id="IPR006153">
    <property type="entry name" value="Cation/H_exchanger_TM"/>
</dbReference>
<feature type="transmembrane region" description="Helical" evidence="12">
    <location>
        <begin position="239"/>
        <end position="257"/>
    </location>
</feature>
<evidence type="ECO:0000256" key="9">
    <source>
        <dbReference type="ARBA" id="ARBA00023065"/>
    </source>
</evidence>
<dbReference type="Gene3D" id="1.20.1530.20">
    <property type="match status" value="1"/>
</dbReference>
<comment type="function">
    <text evidence="1">May function as sodium-coupled metabolite transporter across the chloroplast envelope.</text>
</comment>